<accession>A0A6B3C8A7</accession>
<dbReference type="InterPro" id="IPR036881">
    <property type="entry name" value="Glyco_hydro_3_C_sf"/>
</dbReference>
<evidence type="ECO:0000259" key="3">
    <source>
        <dbReference type="Pfam" id="PF01915"/>
    </source>
</evidence>
<dbReference type="PANTHER" id="PTHR42715:SF10">
    <property type="entry name" value="BETA-GLUCOSIDASE"/>
    <property type="match status" value="1"/>
</dbReference>
<dbReference type="GO" id="GO:0005975">
    <property type="term" value="P:carbohydrate metabolic process"/>
    <property type="evidence" value="ECO:0007669"/>
    <property type="project" value="InterPro"/>
</dbReference>
<dbReference type="Pfam" id="PF01915">
    <property type="entry name" value="Glyco_hydro_3_C"/>
    <property type="match status" value="1"/>
</dbReference>
<dbReference type="Gene3D" id="2.60.40.10">
    <property type="entry name" value="Immunoglobulins"/>
    <property type="match status" value="1"/>
</dbReference>
<sequence length="169" mass="18184">AMLDALPATGTPMTVVVIASKPLVLPDSALAADAIVWAANPGMRGGRAIAELLLGTIDPAGRLPVTFPRHVGQQPVYYNQLRGQHGNRYADLTQDPAFAFGEGLSYSTVEYSDLTVAEPVLGRDDVVRARVTVTNTGTRPSHEVVQVYVSDLVTSLTWADKELKAYRHV</sequence>
<comment type="similarity">
    <text evidence="1">Belongs to the glycosyl hydrolase 3 family.</text>
</comment>
<dbReference type="InterPro" id="IPR013783">
    <property type="entry name" value="Ig-like_fold"/>
</dbReference>
<dbReference type="Gene3D" id="3.40.50.1700">
    <property type="entry name" value="Glycoside hydrolase family 3 C-terminal domain"/>
    <property type="match status" value="1"/>
</dbReference>
<dbReference type="EMBL" id="JAAGLU010000445">
    <property type="protein sequence ID" value="NEC93055.1"/>
    <property type="molecule type" value="Genomic_DNA"/>
</dbReference>
<evidence type="ECO:0000313" key="4">
    <source>
        <dbReference type="EMBL" id="NEC93055.1"/>
    </source>
</evidence>
<dbReference type="PANTHER" id="PTHR42715">
    <property type="entry name" value="BETA-GLUCOSIDASE"/>
    <property type="match status" value="1"/>
</dbReference>
<feature type="domain" description="Glycoside hydrolase family 3 C-terminal" evidence="3">
    <location>
        <begin position="2"/>
        <end position="106"/>
    </location>
</feature>
<dbReference type="InterPro" id="IPR050288">
    <property type="entry name" value="Cellulose_deg_GH3"/>
</dbReference>
<proteinExistence type="inferred from homology"/>
<dbReference type="AlphaFoldDB" id="A0A6B3C8A7"/>
<evidence type="ECO:0000256" key="2">
    <source>
        <dbReference type="ARBA" id="ARBA00022801"/>
    </source>
</evidence>
<gene>
    <name evidence="4" type="ORF">G3I71_46695</name>
</gene>
<organism evidence="4">
    <name type="scientific">Streptomyces sp. SID12501</name>
    <dbReference type="NCBI Taxonomy" id="2706042"/>
    <lineage>
        <taxon>Bacteria</taxon>
        <taxon>Bacillati</taxon>
        <taxon>Actinomycetota</taxon>
        <taxon>Actinomycetes</taxon>
        <taxon>Kitasatosporales</taxon>
        <taxon>Streptomycetaceae</taxon>
        <taxon>Streptomyces</taxon>
    </lineage>
</organism>
<comment type="caution">
    <text evidence="4">The sequence shown here is derived from an EMBL/GenBank/DDBJ whole genome shotgun (WGS) entry which is preliminary data.</text>
</comment>
<protein>
    <submittedName>
        <fullName evidence="4">Beta-glucosidase</fullName>
    </submittedName>
</protein>
<dbReference type="GO" id="GO:0004553">
    <property type="term" value="F:hydrolase activity, hydrolyzing O-glycosyl compounds"/>
    <property type="evidence" value="ECO:0007669"/>
    <property type="project" value="InterPro"/>
</dbReference>
<dbReference type="SUPFAM" id="SSF52279">
    <property type="entry name" value="Beta-D-glucan exohydrolase, C-terminal domain"/>
    <property type="match status" value="1"/>
</dbReference>
<feature type="non-terminal residue" evidence="4">
    <location>
        <position position="1"/>
    </location>
</feature>
<dbReference type="InterPro" id="IPR002772">
    <property type="entry name" value="Glyco_hydro_3_C"/>
</dbReference>
<dbReference type="RefSeq" id="WP_203733111.1">
    <property type="nucleotide sequence ID" value="NZ_JAAGLU010000445.1"/>
</dbReference>
<reference evidence="4" key="1">
    <citation type="submission" date="2020-01" db="EMBL/GenBank/DDBJ databases">
        <title>Insect and environment-associated Actinomycetes.</title>
        <authorList>
            <person name="Currrie C."/>
            <person name="Chevrette M."/>
            <person name="Carlson C."/>
            <person name="Stubbendieck R."/>
            <person name="Wendt-Pienkowski E."/>
        </authorList>
    </citation>
    <scope>NUCLEOTIDE SEQUENCE</scope>
    <source>
        <strain evidence="4">SID12501</strain>
    </source>
</reference>
<keyword evidence="2" id="KW-0378">Hydrolase</keyword>
<feature type="non-terminal residue" evidence="4">
    <location>
        <position position="169"/>
    </location>
</feature>
<evidence type="ECO:0000256" key="1">
    <source>
        <dbReference type="ARBA" id="ARBA00005336"/>
    </source>
</evidence>
<name>A0A6B3C8A7_9ACTN</name>